<gene>
    <name evidence="2" type="ORF">GWP43_13425</name>
</gene>
<organism evidence="2 3">
    <name type="scientific">Treponema vincentii</name>
    <dbReference type="NCBI Taxonomy" id="69710"/>
    <lineage>
        <taxon>Bacteria</taxon>
        <taxon>Pseudomonadati</taxon>
        <taxon>Spirochaetota</taxon>
        <taxon>Spirochaetia</taxon>
        <taxon>Spirochaetales</taxon>
        <taxon>Treponemataceae</taxon>
        <taxon>Treponema</taxon>
    </lineage>
</organism>
<protein>
    <submittedName>
        <fullName evidence="2">Uncharacterized protein</fullName>
    </submittedName>
</protein>
<evidence type="ECO:0000313" key="3">
    <source>
        <dbReference type="Proteomes" id="UP000464374"/>
    </source>
</evidence>
<dbReference type="EMBL" id="CP048020">
    <property type="protein sequence ID" value="QHX44290.1"/>
    <property type="molecule type" value="Genomic_DNA"/>
</dbReference>
<dbReference type="KEGG" id="trz:GWP43_13425"/>
<reference evidence="2 3" key="1">
    <citation type="submission" date="2020-01" db="EMBL/GenBank/DDBJ databases">
        <title>Complete genome sequence of a human oral phylogroup 1 Treponema sp. strain ATCC 700766, originally isolated from periodontitis dental plaque.</title>
        <authorList>
            <person name="Chan Y."/>
            <person name="Huo Y.-B."/>
            <person name="Yu X.-L."/>
            <person name="Zeng H."/>
            <person name="Leung W.-K."/>
            <person name="Watt R.M."/>
        </authorList>
    </citation>
    <scope>NUCLEOTIDE SEQUENCE [LARGE SCALE GENOMIC DNA]</scope>
    <source>
        <strain evidence="2 3">OMZ 804</strain>
    </source>
</reference>
<feature type="transmembrane region" description="Helical" evidence="1">
    <location>
        <begin position="7"/>
        <end position="25"/>
    </location>
</feature>
<feature type="transmembrane region" description="Helical" evidence="1">
    <location>
        <begin position="31"/>
        <end position="52"/>
    </location>
</feature>
<name>A0A6P1Y4R9_9SPIR</name>
<accession>A0A6P1Y4R9</accession>
<feature type="transmembrane region" description="Helical" evidence="1">
    <location>
        <begin position="73"/>
        <end position="94"/>
    </location>
</feature>
<dbReference type="RefSeq" id="WP_162664565.1">
    <property type="nucleotide sequence ID" value="NZ_CP048020.1"/>
</dbReference>
<dbReference type="AlphaFoldDB" id="A0A6P1Y4R9"/>
<sequence>MTTKKSQIAWLLFAALFVAAMVFFVTDSLTVTAIAGTFTGVLGTFLGIDILTMLHKTKELPAGRYKNMNRHRYIIALIIFALLLIEAFIISSIFERDMNSLYLSFGVGFIIVIGGLVSGVEANKIVTGEQPPELNETGELSGDES</sequence>
<keyword evidence="1" id="KW-0472">Membrane</keyword>
<evidence type="ECO:0000256" key="1">
    <source>
        <dbReference type="SAM" id="Phobius"/>
    </source>
</evidence>
<evidence type="ECO:0000313" key="2">
    <source>
        <dbReference type="EMBL" id="QHX44290.1"/>
    </source>
</evidence>
<proteinExistence type="predicted"/>
<dbReference type="Proteomes" id="UP000464374">
    <property type="component" value="Chromosome"/>
</dbReference>
<keyword evidence="1" id="KW-1133">Transmembrane helix</keyword>
<feature type="transmembrane region" description="Helical" evidence="1">
    <location>
        <begin position="100"/>
        <end position="120"/>
    </location>
</feature>
<keyword evidence="1" id="KW-0812">Transmembrane</keyword>